<evidence type="ECO:0000313" key="16">
    <source>
        <dbReference type="EMBL" id="CAI5799027.1"/>
    </source>
</evidence>
<dbReference type="InterPro" id="IPR003597">
    <property type="entry name" value="Ig_C1-set"/>
</dbReference>
<dbReference type="Proteomes" id="UP001178461">
    <property type="component" value="Chromosome 18"/>
</dbReference>
<keyword evidence="9" id="KW-1015">Disulfide bond</keyword>
<feature type="region of interest" description="Disordered" evidence="12">
    <location>
        <begin position="230"/>
        <end position="371"/>
    </location>
</feature>
<dbReference type="InterPro" id="IPR036179">
    <property type="entry name" value="Ig-like_dom_sf"/>
</dbReference>
<keyword evidence="10" id="KW-0325">Glycoprotein</keyword>
<feature type="compositionally biased region" description="Polar residues" evidence="12">
    <location>
        <begin position="232"/>
        <end position="249"/>
    </location>
</feature>
<keyword evidence="5" id="KW-0677">Repeat</keyword>
<dbReference type="InterPro" id="IPR003987">
    <property type="entry name" value="ICAM_VCAM_N"/>
</dbReference>
<dbReference type="GO" id="GO:0007229">
    <property type="term" value="P:integrin-mediated signaling pathway"/>
    <property type="evidence" value="ECO:0007669"/>
    <property type="project" value="InterPro"/>
</dbReference>
<evidence type="ECO:0000259" key="15">
    <source>
        <dbReference type="PROSITE" id="PS50835"/>
    </source>
</evidence>
<dbReference type="PRINTS" id="PR01472">
    <property type="entry name" value="ICAMVCAM1"/>
</dbReference>
<name>A0AA35PW61_9SAUR</name>
<evidence type="ECO:0000256" key="6">
    <source>
        <dbReference type="ARBA" id="ARBA00022889"/>
    </source>
</evidence>
<dbReference type="GO" id="GO:2000403">
    <property type="term" value="P:positive regulation of lymphocyte migration"/>
    <property type="evidence" value="ECO:0007669"/>
    <property type="project" value="InterPro"/>
</dbReference>
<dbReference type="GO" id="GO:0098640">
    <property type="term" value="F:integrin binding involved in cell-matrix adhesion"/>
    <property type="evidence" value="ECO:0007669"/>
    <property type="project" value="InterPro"/>
</dbReference>
<dbReference type="PANTHER" id="PTHR14162:SF1">
    <property type="entry name" value="MUCOSAL ADDRESSIN CELL ADHESION MOLECULE 1"/>
    <property type="match status" value="1"/>
</dbReference>
<keyword evidence="7 13" id="KW-1133">Transmembrane helix</keyword>
<dbReference type="SUPFAM" id="SSF48726">
    <property type="entry name" value="Immunoglobulin"/>
    <property type="match status" value="3"/>
</dbReference>
<dbReference type="InterPro" id="IPR013783">
    <property type="entry name" value="Ig-like_fold"/>
</dbReference>
<keyword evidence="6" id="KW-0130">Cell adhesion</keyword>
<evidence type="ECO:0000256" key="7">
    <source>
        <dbReference type="ARBA" id="ARBA00022989"/>
    </source>
</evidence>
<sequence>MATINLGMLFVFVRLGWGLPSSILTVHPQEALVELGGSIRLTCSTDCPGGKVQWEGLDIEQGEVFSNKTHSILTITKATVSMEGAKFCTGQCRGTSGQKKVDLQVYSFPDALQLVSEPKIMRTGQPARLVCSLTKVYPPGSLTLTWFRGEDRLEATKVEDEMVDFDQQLMLYRSILEVPAAAEGATYKCEATLEVETDNFRQSRVAVVNPQTTQVPSTTEEATFAVVTETTSRVATQESAVTEPPATTQGLPLLSTEPLTTTLTTSPTPGPLPEASSPSPTRNPVAAVQTSSENSGTGANTVQVPVLTSTETPVTSQPPCLTDEPPTTTSVPATASSLATLAAEKPHSASTTTDPSRDPCRPVITPVPTQGSTGGTLRITCLAADCGEDVPVRWVETPVAKSRYRQEEGEGRSTLVVESVSLEHQGVYRCVAIASQPRIASLTISIVPNAMFSTETAVAIGSTGSLLGVVITGYVARRLWRRRG</sequence>
<keyword evidence="4 14" id="KW-0732">Signal</keyword>
<dbReference type="PANTHER" id="PTHR14162">
    <property type="entry name" value="MUCOSAL ADDRESSIN CELL ADHESION MOLECULE-1"/>
    <property type="match status" value="1"/>
</dbReference>
<evidence type="ECO:0000256" key="13">
    <source>
        <dbReference type="SAM" id="Phobius"/>
    </source>
</evidence>
<dbReference type="Pfam" id="PF07654">
    <property type="entry name" value="C1-set"/>
    <property type="match status" value="1"/>
</dbReference>
<evidence type="ECO:0000256" key="2">
    <source>
        <dbReference type="ARBA" id="ARBA00005925"/>
    </source>
</evidence>
<protein>
    <submittedName>
        <fullName evidence="16">Mucosal addressin cell adhesion molecule 1</fullName>
    </submittedName>
</protein>
<dbReference type="InterPro" id="IPR037413">
    <property type="entry name" value="MADCAM1"/>
</dbReference>
<evidence type="ECO:0000256" key="11">
    <source>
        <dbReference type="ARBA" id="ARBA00023319"/>
    </source>
</evidence>
<dbReference type="GO" id="GO:0034113">
    <property type="term" value="P:heterotypic cell-cell adhesion"/>
    <property type="evidence" value="ECO:0007669"/>
    <property type="project" value="TreeGrafter"/>
</dbReference>
<dbReference type="InterPro" id="IPR003599">
    <property type="entry name" value="Ig_sub"/>
</dbReference>
<keyword evidence="8 13" id="KW-0472">Membrane</keyword>
<feature type="compositionally biased region" description="Polar residues" evidence="12">
    <location>
        <begin position="276"/>
        <end position="319"/>
    </location>
</feature>
<feature type="transmembrane region" description="Helical" evidence="13">
    <location>
        <begin position="457"/>
        <end position="476"/>
    </location>
</feature>
<evidence type="ECO:0000313" key="17">
    <source>
        <dbReference type="Proteomes" id="UP001178461"/>
    </source>
</evidence>
<dbReference type="AlphaFoldDB" id="A0AA35PW61"/>
<evidence type="ECO:0000256" key="4">
    <source>
        <dbReference type="ARBA" id="ARBA00022729"/>
    </source>
</evidence>
<dbReference type="GO" id="GO:0050901">
    <property type="term" value="P:leukocyte tethering or rolling"/>
    <property type="evidence" value="ECO:0007669"/>
    <property type="project" value="TreeGrafter"/>
</dbReference>
<dbReference type="SMART" id="SM00409">
    <property type="entry name" value="IG"/>
    <property type="match status" value="3"/>
</dbReference>
<evidence type="ECO:0000256" key="5">
    <source>
        <dbReference type="ARBA" id="ARBA00022737"/>
    </source>
</evidence>
<feature type="domain" description="Ig-like" evidence="15">
    <location>
        <begin position="109"/>
        <end position="206"/>
    </location>
</feature>
<dbReference type="EMBL" id="OX395144">
    <property type="protein sequence ID" value="CAI5799027.1"/>
    <property type="molecule type" value="Genomic_DNA"/>
</dbReference>
<feature type="compositionally biased region" description="Low complexity" evidence="12">
    <location>
        <begin position="325"/>
        <end position="343"/>
    </location>
</feature>
<evidence type="ECO:0000256" key="9">
    <source>
        <dbReference type="ARBA" id="ARBA00023157"/>
    </source>
</evidence>
<feature type="domain" description="Ig-like" evidence="15">
    <location>
        <begin position="362"/>
        <end position="445"/>
    </location>
</feature>
<keyword evidence="17" id="KW-1185">Reference proteome</keyword>
<reference evidence="16" key="1">
    <citation type="submission" date="2022-12" db="EMBL/GenBank/DDBJ databases">
        <authorList>
            <person name="Alioto T."/>
            <person name="Alioto T."/>
            <person name="Gomez Garrido J."/>
        </authorList>
    </citation>
    <scope>NUCLEOTIDE SEQUENCE</scope>
</reference>
<evidence type="ECO:0000256" key="3">
    <source>
        <dbReference type="ARBA" id="ARBA00022692"/>
    </source>
</evidence>
<comment type="similarity">
    <text evidence="2">Belongs to the immunoglobulin superfamily. ICAM family.</text>
</comment>
<dbReference type="InterPro" id="IPR007110">
    <property type="entry name" value="Ig-like_dom"/>
</dbReference>
<gene>
    <name evidence="16" type="ORF">PODLI_1B025162</name>
</gene>
<proteinExistence type="inferred from homology"/>
<evidence type="ECO:0000256" key="12">
    <source>
        <dbReference type="SAM" id="MobiDB-lite"/>
    </source>
</evidence>
<organism evidence="16 17">
    <name type="scientific">Podarcis lilfordi</name>
    <name type="common">Lilford's wall lizard</name>
    <dbReference type="NCBI Taxonomy" id="74358"/>
    <lineage>
        <taxon>Eukaryota</taxon>
        <taxon>Metazoa</taxon>
        <taxon>Chordata</taxon>
        <taxon>Craniata</taxon>
        <taxon>Vertebrata</taxon>
        <taxon>Euteleostomi</taxon>
        <taxon>Lepidosauria</taxon>
        <taxon>Squamata</taxon>
        <taxon>Bifurcata</taxon>
        <taxon>Unidentata</taxon>
        <taxon>Episquamata</taxon>
        <taxon>Laterata</taxon>
        <taxon>Lacertibaenia</taxon>
        <taxon>Lacertidae</taxon>
        <taxon>Podarcis</taxon>
    </lineage>
</organism>
<evidence type="ECO:0000256" key="1">
    <source>
        <dbReference type="ARBA" id="ARBA00004479"/>
    </source>
</evidence>
<evidence type="ECO:0000256" key="14">
    <source>
        <dbReference type="SAM" id="SignalP"/>
    </source>
</evidence>
<keyword evidence="11" id="KW-0393">Immunoglobulin domain</keyword>
<comment type="subcellular location">
    <subcellularLocation>
        <location evidence="1">Membrane</location>
        <topology evidence="1">Single-pass type I membrane protein</topology>
    </subcellularLocation>
</comment>
<accession>A0AA35PW61</accession>
<dbReference type="PROSITE" id="PS50835">
    <property type="entry name" value="IG_LIKE"/>
    <property type="match status" value="3"/>
</dbReference>
<feature type="chain" id="PRO_5041245146" evidence="14">
    <location>
        <begin position="19"/>
        <end position="484"/>
    </location>
</feature>
<feature type="signal peptide" evidence="14">
    <location>
        <begin position="1"/>
        <end position="18"/>
    </location>
</feature>
<keyword evidence="3 13" id="KW-0812">Transmembrane</keyword>
<feature type="domain" description="Ig-like" evidence="15">
    <location>
        <begin position="20"/>
        <end position="102"/>
    </location>
</feature>
<dbReference type="InterPro" id="IPR013768">
    <property type="entry name" value="ICAM_N"/>
</dbReference>
<evidence type="ECO:0000256" key="10">
    <source>
        <dbReference type="ARBA" id="ARBA00023180"/>
    </source>
</evidence>
<dbReference type="GO" id="GO:0016020">
    <property type="term" value="C:membrane"/>
    <property type="evidence" value="ECO:0007669"/>
    <property type="project" value="UniProtKB-SubCell"/>
</dbReference>
<feature type="compositionally biased region" description="Low complexity" evidence="12">
    <location>
        <begin position="250"/>
        <end position="267"/>
    </location>
</feature>
<evidence type="ECO:0000256" key="8">
    <source>
        <dbReference type="ARBA" id="ARBA00023136"/>
    </source>
</evidence>
<dbReference type="Gene3D" id="2.60.40.10">
    <property type="entry name" value="Immunoglobulins"/>
    <property type="match status" value="3"/>
</dbReference>
<dbReference type="Pfam" id="PF03921">
    <property type="entry name" value="ICAM_N"/>
    <property type="match status" value="1"/>
</dbReference>